<comment type="subcellular location">
    <subcellularLocation>
        <location evidence="3">Cytoplasm</location>
        <location evidence="3">Cytosol</location>
    </subcellularLocation>
    <subcellularLocation>
        <location evidence="2">Endoplasmic reticulum</location>
    </subcellularLocation>
    <subcellularLocation>
        <location evidence="4">Golgi apparatus</location>
    </subcellularLocation>
    <subcellularLocation>
        <location evidence="1">Mitochondrion</location>
    </subcellularLocation>
</comment>
<evidence type="ECO:0000313" key="18">
    <source>
        <dbReference type="Proteomes" id="UP000472263"/>
    </source>
</evidence>
<keyword evidence="10" id="KW-0333">Golgi apparatus</keyword>
<comment type="similarity">
    <text evidence="5">Belongs to the TRAFAC class TrmE-Era-EngA-EngB-Septin-like GTPase superfamily. AIG1/Toc34/Toc159-like paraseptin GTPase family. IAN subfamily.</text>
</comment>
<keyword evidence="6" id="KW-0963">Cytoplasm</keyword>
<keyword evidence="11" id="KW-0496">Mitochondrion</keyword>
<dbReference type="Pfam" id="PF04548">
    <property type="entry name" value="AIG1"/>
    <property type="match status" value="1"/>
</dbReference>
<dbReference type="GO" id="GO:0005829">
    <property type="term" value="C:cytosol"/>
    <property type="evidence" value="ECO:0007669"/>
    <property type="project" value="UniProtKB-SubCell"/>
</dbReference>
<evidence type="ECO:0000256" key="3">
    <source>
        <dbReference type="ARBA" id="ARBA00004514"/>
    </source>
</evidence>
<dbReference type="PROSITE" id="PS51720">
    <property type="entry name" value="G_AIG1"/>
    <property type="match status" value="1"/>
</dbReference>
<reference evidence="17" key="1">
    <citation type="submission" date="2019-06" db="EMBL/GenBank/DDBJ databases">
        <authorList>
            <consortium name="Wellcome Sanger Institute Data Sharing"/>
        </authorList>
    </citation>
    <scope>NUCLEOTIDE SEQUENCE [LARGE SCALE GENOMIC DNA]</scope>
</reference>
<evidence type="ECO:0000256" key="2">
    <source>
        <dbReference type="ARBA" id="ARBA00004240"/>
    </source>
</evidence>
<dbReference type="Proteomes" id="UP000472263">
    <property type="component" value="Chromosome 8"/>
</dbReference>
<keyword evidence="8" id="KW-0547">Nucleotide-binding</keyword>
<evidence type="ECO:0000256" key="9">
    <source>
        <dbReference type="ARBA" id="ARBA00022824"/>
    </source>
</evidence>
<dbReference type="PANTHER" id="PTHR10903:SF170">
    <property type="entry name" value="GTPASE IMAP FAMILY MEMBER 7"/>
    <property type="match status" value="1"/>
</dbReference>
<dbReference type="InterPro" id="IPR027417">
    <property type="entry name" value="P-loop_NTPase"/>
</dbReference>
<dbReference type="GO" id="GO:0005525">
    <property type="term" value="F:GTP binding"/>
    <property type="evidence" value="ECO:0007669"/>
    <property type="project" value="UniProtKB-KW"/>
</dbReference>
<keyword evidence="9" id="KW-0256">Endoplasmic reticulum</keyword>
<dbReference type="InParanoid" id="A0A667WW66"/>
<dbReference type="InterPro" id="IPR045058">
    <property type="entry name" value="GIMA/IAN/Toc"/>
</dbReference>
<dbReference type="GO" id="GO:0005783">
    <property type="term" value="C:endoplasmic reticulum"/>
    <property type="evidence" value="ECO:0007669"/>
    <property type="project" value="UniProtKB-SubCell"/>
</dbReference>
<evidence type="ECO:0000256" key="10">
    <source>
        <dbReference type="ARBA" id="ARBA00023034"/>
    </source>
</evidence>
<dbReference type="SUPFAM" id="SSF52540">
    <property type="entry name" value="P-loop containing nucleoside triphosphate hydrolases"/>
    <property type="match status" value="2"/>
</dbReference>
<dbReference type="GeneTree" id="ENSGT01140000282522"/>
<organism evidence="17 18">
    <name type="scientific">Myripristis murdjan</name>
    <name type="common">pinecone soldierfish</name>
    <dbReference type="NCBI Taxonomy" id="586833"/>
    <lineage>
        <taxon>Eukaryota</taxon>
        <taxon>Metazoa</taxon>
        <taxon>Chordata</taxon>
        <taxon>Craniata</taxon>
        <taxon>Vertebrata</taxon>
        <taxon>Euteleostomi</taxon>
        <taxon>Actinopterygii</taxon>
        <taxon>Neopterygii</taxon>
        <taxon>Teleostei</taxon>
        <taxon>Neoteleostei</taxon>
        <taxon>Acanthomorphata</taxon>
        <taxon>Holocentriformes</taxon>
        <taxon>Holocentridae</taxon>
        <taxon>Myripristis</taxon>
    </lineage>
</organism>
<evidence type="ECO:0000256" key="1">
    <source>
        <dbReference type="ARBA" id="ARBA00004173"/>
    </source>
</evidence>
<dbReference type="FunFam" id="3.40.50.300:FF:000536">
    <property type="entry name" value="GTPase IMAP family member 8"/>
    <property type="match status" value="1"/>
</dbReference>
<evidence type="ECO:0000256" key="13">
    <source>
        <dbReference type="ARBA" id="ARBA00056809"/>
    </source>
</evidence>
<keyword evidence="12" id="KW-0342">GTP-binding</keyword>
<dbReference type="PANTHER" id="PTHR10903">
    <property type="entry name" value="GTPASE, IMAP FAMILY MEMBER-RELATED"/>
    <property type="match status" value="1"/>
</dbReference>
<evidence type="ECO:0000313" key="17">
    <source>
        <dbReference type="Ensembl" id="ENSMMDP00005001141.1"/>
    </source>
</evidence>
<dbReference type="Gene3D" id="3.40.50.300">
    <property type="entry name" value="P-loop containing nucleotide triphosphate hydrolases"/>
    <property type="match status" value="2"/>
</dbReference>
<evidence type="ECO:0000256" key="8">
    <source>
        <dbReference type="ARBA" id="ARBA00022741"/>
    </source>
</evidence>
<evidence type="ECO:0000256" key="11">
    <source>
        <dbReference type="ARBA" id="ARBA00023128"/>
    </source>
</evidence>
<feature type="domain" description="AIG1-type G" evidence="16">
    <location>
        <begin position="15"/>
        <end position="228"/>
    </location>
</feature>
<evidence type="ECO:0000256" key="14">
    <source>
        <dbReference type="ARBA" id="ARBA00073539"/>
    </source>
</evidence>
<dbReference type="Ensembl" id="ENSMMDT00005001163.1">
    <property type="protein sequence ID" value="ENSMMDP00005001141.1"/>
    <property type="gene ID" value="ENSMMDG00005000668.1"/>
</dbReference>
<accession>A0A667WW66</accession>
<evidence type="ECO:0000256" key="6">
    <source>
        <dbReference type="ARBA" id="ARBA00022490"/>
    </source>
</evidence>
<dbReference type="AlphaFoldDB" id="A0A667WW66"/>
<comment type="function">
    <text evidence="13">Exerts an anti-apoptotic effect in the immune system and is involved in responses to infections.</text>
</comment>
<keyword evidence="7" id="KW-0677">Repeat</keyword>
<evidence type="ECO:0000259" key="16">
    <source>
        <dbReference type="PROSITE" id="PS51720"/>
    </source>
</evidence>
<proteinExistence type="inferred from homology"/>
<evidence type="ECO:0000256" key="12">
    <source>
        <dbReference type="ARBA" id="ARBA00023134"/>
    </source>
</evidence>
<name>A0A667WW66_9TELE</name>
<dbReference type="GO" id="GO:0005794">
    <property type="term" value="C:Golgi apparatus"/>
    <property type="evidence" value="ECO:0007669"/>
    <property type="project" value="UniProtKB-SubCell"/>
</dbReference>
<evidence type="ECO:0000256" key="15">
    <source>
        <dbReference type="ARBA" id="ARBA00077278"/>
    </source>
</evidence>
<evidence type="ECO:0000256" key="5">
    <source>
        <dbReference type="ARBA" id="ARBA00008535"/>
    </source>
</evidence>
<keyword evidence="18" id="KW-1185">Reference proteome</keyword>
<dbReference type="GO" id="GO:0005739">
    <property type="term" value="C:mitochondrion"/>
    <property type="evidence" value="ECO:0007669"/>
    <property type="project" value="UniProtKB-SubCell"/>
</dbReference>
<evidence type="ECO:0000256" key="7">
    <source>
        <dbReference type="ARBA" id="ARBA00022737"/>
    </source>
</evidence>
<protein>
    <recommendedName>
        <fullName evidence="14">GTPase IMAP family member 8</fullName>
    </recommendedName>
    <alternativeName>
        <fullName evidence="15">Immune-associated nucleotide-binding protein 9</fullName>
    </alternativeName>
</protein>
<evidence type="ECO:0000256" key="4">
    <source>
        <dbReference type="ARBA" id="ARBA00004555"/>
    </source>
</evidence>
<sequence>LLEGTLEMQWEHLLSSDLRVVLVGQERVGKSAAGNTILGRREFLSGFSSKPLTLQSERRGGDVLGRRVTVVDTPGLFSSRLSEKEVKAQLEEALRLSAPGPQAFLLTLQLGHFTQQEQKGLETLEKMLCPAVRHHTIVLFTYGDRLGDTDIYQFVREDENLQNLVQKCGGRYHAVRCISLAAPGPHVFLVVIQLRRLTREEQKTVETIQGAFGREVGGYTMVLFTHGDDWDPKEIIRQFPCISNLIQQCHGGYHVFNNRSEDPSQVAELLEKIKNMVQRNGGRHFTHEKLEEAEEAISQEMRRLMRNDPDLTREEVRKMAERNNAFIRKGLGVFGVFGAAVETIAGACIIQ</sequence>
<reference evidence="17" key="2">
    <citation type="submission" date="2025-08" db="UniProtKB">
        <authorList>
            <consortium name="Ensembl"/>
        </authorList>
    </citation>
    <scope>IDENTIFICATION</scope>
</reference>
<dbReference type="InterPro" id="IPR006703">
    <property type="entry name" value="G_AIG1"/>
</dbReference>
<reference evidence="17" key="3">
    <citation type="submission" date="2025-09" db="UniProtKB">
        <authorList>
            <consortium name="Ensembl"/>
        </authorList>
    </citation>
    <scope>IDENTIFICATION</scope>
</reference>